<proteinExistence type="predicted"/>
<organism evidence="2 3">
    <name type="scientific">Acidihalobacter aeolianus</name>
    <dbReference type="NCBI Taxonomy" id="2792603"/>
    <lineage>
        <taxon>Bacteria</taxon>
        <taxon>Pseudomonadati</taxon>
        <taxon>Pseudomonadota</taxon>
        <taxon>Gammaproteobacteria</taxon>
        <taxon>Chromatiales</taxon>
        <taxon>Ectothiorhodospiraceae</taxon>
        <taxon>Acidihalobacter</taxon>
    </lineage>
</organism>
<dbReference type="InterPro" id="IPR027417">
    <property type="entry name" value="P-loop_NTPase"/>
</dbReference>
<protein>
    <submittedName>
        <fullName evidence="2">Molybdopterin-guanine dinucleotide biosynthesis protein B</fullName>
    </submittedName>
</protein>
<accession>A0A1D8K8H5</accession>
<dbReference type="PANTHER" id="PTHR40072">
    <property type="entry name" value="MOLYBDOPTERIN-GUANINE DINUCLEOTIDE BIOSYNTHESIS ADAPTER PROTEIN-RELATED"/>
    <property type="match status" value="1"/>
</dbReference>
<dbReference type="NCBIfam" id="TIGR00176">
    <property type="entry name" value="mobB"/>
    <property type="match status" value="1"/>
</dbReference>
<evidence type="ECO:0000313" key="3">
    <source>
        <dbReference type="Proteomes" id="UP000095342"/>
    </source>
</evidence>
<evidence type="ECO:0000259" key="1">
    <source>
        <dbReference type="Pfam" id="PF03205"/>
    </source>
</evidence>
<dbReference type="EMBL" id="CP017448">
    <property type="protein sequence ID" value="AOV17252.1"/>
    <property type="molecule type" value="Genomic_DNA"/>
</dbReference>
<dbReference type="InterPro" id="IPR052539">
    <property type="entry name" value="MGD_biosynthesis_adapter"/>
</dbReference>
<dbReference type="GO" id="GO:0006777">
    <property type="term" value="P:Mo-molybdopterin cofactor biosynthetic process"/>
    <property type="evidence" value="ECO:0007669"/>
    <property type="project" value="InterPro"/>
</dbReference>
<gene>
    <name evidence="2" type="ORF">BJI67_09410</name>
</gene>
<dbReference type="RefSeq" id="WP_070072820.1">
    <property type="nucleotide sequence ID" value="NZ_CP017448.1"/>
</dbReference>
<dbReference type="Proteomes" id="UP000095342">
    <property type="component" value="Chromosome"/>
</dbReference>
<dbReference type="FunFam" id="3.40.50.300:FF:000920">
    <property type="entry name" value="Molybdopterin-guanine dinucleotide biosynthesis protein B"/>
    <property type="match status" value="1"/>
</dbReference>
<sequence length="174" mass="19209">MPDLPFPRPVLGFAAWSGSGKTTLLARLLPLLRARGLHIAMIKHAHHNFDIDQPGKDSHTLRKAGAEQMLIASRRRWALMVESPDEREPELAELLAHLDPAWADLVLVEGFKHERFPKIEVHRAAVGKPLLHPEDPDIIAVATDSPLDTTLPCLDIDDPAAVAEFVVRHCLSAA</sequence>
<dbReference type="KEGG" id="aaeo:BJI67_09410"/>
<evidence type="ECO:0000313" key="2">
    <source>
        <dbReference type="EMBL" id="AOV17252.1"/>
    </source>
</evidence>
<name>A0A1D8K8H5_9GAMM</name>
<dbReference type="Gene3D" id="3.40.50.300">
    <property type="entry name" value="P-loop containing nucleotide triphosphate hydrolases"/>
    <property type="match status" value="1"/>
</dbReference>
<dbReference type="Pfam" id="PF03205">
    <property type="entry name" value="MobB"/>
    <property type="match status" value="1"/>
</dbReference>
<dbReference type="InterPro" id="IPR004435">
    <property type="entry name" value="MobB_dom"/>
</dbReference>
<dbReference type="PANTHER" id="PTHR40072:SF1">
    <property type="entry name" value="MOLYBDOPTERIN-GUANINE DINUCLEOTIDE BIOSYNTHESIS ADAPTER PROTEIN"/>
    <property type="match status" value="1"/>
</dbReference>
<dbReference type="AlphaFoldDB" id="A0A1D8K8H5"/>
<feature type="domain" description="Molybdopterin-guanine dinucleotide biosynthesis protein B (MobB)" evidence="1">
    <location>
        <begin position="10"/>
        <end position="144"/>
    </location>
</feature>
<keyword evidence="3" id="KW-1185">Reference proteome</keyword>
<dbReference type="SUPFAM" id="SSF52540">
    <property type="entry name" value="P-loop containing nucleoside triphosphate hydrolases"/>
    <property type="match status" value="1"/>
</dbReference>
<dbReference type="CDD" id="cd03116">
    <property type="entry name" value="MobB"/>
    <property type="match status" value="1"/>
</dbReference>
<dbReference type="GO" id="GO:0005525">
    <property type="term" value="F:GTP binding"/>
    <property type="evidence" value="ECO:0007669"/>
    <property type="project" value="InterPro"/>
</dbReference>
<reference evidence="2 3" key="1">
    <citation type="submission" date="2016-09" db="EMBL/GenBank/DDBJ databases">
        <title>Acidihalobacter prosperus V6 (DSM14174).</title>
        <authorList>
            <person name="Khaleque H.N."/>
            <person name="Ramsay J.P."/>
            <person name="Murphy R.J.T."/>
            <person name="Kaksonen A.H."/>
            <person name="Boxall N.J."/>
            <person name="Watkin E.L.J."/>
        </authorList>
    </citation>
    <scope>NUCLEOTIDE SEQUENCE [LARGE SCALE GENOMIC DNA]</scope>
    <source>
        <strain evidence="2 3">V6</strain>
    </source>
</reference>